<gene>
    <name evidence="10" type="ORF">BB561_005002</name>
</gene>
<evidence type="ECO:0000256" key="4">
    <source>
        <dbReference type="ARBA" id="ARBA00022825"/>
    </source>
</evidence>
<dbReference type="PROSITE" id="PS00137">
    <property type="entry name" value="SUBTILASE_HIS"/>
    <property type="match status" value="1"/>
</dbReference>
<dbReference type="GO" id="GO:0004252">
    <property type="term" value="F:serine-type endopeptidase activity"/>
    <property type="evidence" value="ECO:0007669"/>
    <property type="project" value="UniProtKB-UniRule"/>
</dbReference>
<feature type="chain" id="PRO_5015514476" description="Peptidase S8/S53 domain-containing protein" evidence="7">
    <location>
        <begin position="18"/>
        <end position="425"/>
    </location>
</feature>
<dbReference type="InterPro" id="IPR010259">
    <property type="entry name" value="S8pro/Inhibitor_I9"/>
</dbReference>
<proteinExistence type="inferred from homology"/>
<comment type="similarity">
    <text evidence="1 5 6">Belongs to the peptidase S8 family.</text>
</comment>
<dbReference type="Proteomes" id="UP000245383">
    <property type="component" value="Unassembled WGS sequence"/>
</dbReference>
<evidence type="ECO:0000256" key="6">
    <source>
        <dbReference type="RuleBase" id="RU003355"/>
    </source>
</evidence>
<dbReference type="GO" id="GO:0005615">
    <property type="term" value="C:extracellular space"/>
    <property type="evidence" value="ECO:0007669"/>
    <property type="project" value="TreeGrafter"/>
</dbReference>
<dbReference type="InterPro" id="IPR015500">
    <property type="entry name" value="Peptidase_S8_subtilisin-rel"/>
</dbReference>
<dbReference type="InterPro" id="IPR034193">
    <property type="entry name" value="PCSK9_ProteinaseK-like"/>
</dbReference>
<feature type="active site" description="Charge relay system" evidence="5">
    <location>
        <position position="197"/>
    </location>
</feature>
<evidence type="ECO:0008006" key="12">
    <source>
        <dbReference type="Google" id="ProtNLM"/>
    </source>
</evidence>
<keyword evidence="3 5" id="KW-0378">Hydrolase</keyword>
<dbReference type="OrthoDB" id="206201at2759"/>
<dbReference type="Gene3D" id="3.30.70.80">
    <property type="entry name" value="Peptidase S8 propeptide/proteinase inhibitor I9"/>
    <property type="match status" value="1"/>
</dbReference>
<dbReference type="FunFam" id="3.40.50.200:FF:000007">
    <property type="entry name" value="Subtilisin-like serine protease"/>
    <property type="match status" value="1"/>
</dbReference>
<dbReference type="PANTHER" id="PTHR43806:SF11">
    <property type="entry name" value="CEREVISIN-RELATED"/>
    <property type="match status" value="1"/>
</dbReference>
<dbReference type="PROSITE" id="PS00136">
    <property type="entry name" value="SUBTILASE_ASP"/>
    <property type="match status" value="1"/>
</dbReference>
<dbReference type="Gene3D" id="3.40.50.200">
    <property type="entry name" value="Peptidase S8/S53 domain"/>
    <property type="match status" value="1"/>
</dbReference>
<feature type="domain" description="Peptidase S8/S53" evidence="8">
    <location>
        <begin position="156"/>
        <end position="400"/>
    </location>
</feature>
<comment type="caution">
    <text evidence="10">The sequence shown here is derived from an EMBL/GenBank/DDBJ whole genome shotgun (WGS) entry which is preliminary data.</text>
</comment>
<reference evidence="10 11" key="1">
    <citation type="journal article" date="2018" name="MBio">
        <title>Comparative Genomics Reveals the Core Gene Toolbox for the Fungus-Insect Symbiosis.</title>
        <authorList>
            <person name="Wang Y."/>
            <person name="Stata M."/>
            <person name="Wang W."/>
            <person name="Stajich J.E."/>
            <person name="White M.M."/>
            <person name="Moncalvo J.M."/>
        </authorList>
    </citation>
    <scope>NUCLEOTIDE SEQUENCE [LARGE SCALE GENOMIC DNA]</scope>
    <source>
        <strain evidence="10 11">SWE-8-4</strain>
    </source>
</reference>
<dbReference type="PROSITE" id="PS51892">
    <property type="entry name" value="SUBTILASE"/>
    <property type="match status" value="1"/>
</dbReference>
<feature type="active site" description="Charge relay system" evidence="5">
    <location>
        <position position="165"/>
    </location>
</feature>
<name>A0A2T9YCV9_9FUNG</name>
<evidence type="ECO:0000313" key="10">
    <source>
        <dbReference type="EMBL" id="PVU90149.1"/>
    </source>
</evidence>
<dbReference type="InterPro" id="IPR023828">
    <property type="entry name" value="Peptidase_S8_Ser-AS"/>
</dbReference>
<dbReference type="STRING" id="133385.A0A2T9YCV9"/>
<sequence>MYKGIFSAIILVSFTSGSFFSSQFSNQVSVITDSQSPYAENSYIVVFNDDIKATDASYKKHMNSVNNYILIRGKYDQTNKIMHQYEHVLNGYSGTFDNSLLEYIRQSPAIKYVERNHIYTTATTQYNSTWGLARISRRRKIADIINLKFEHESRGGNGITVYVVDTGINTNHIDFEGRASWGTNVIIDEGSIDGNGHGTHVAGTIGSKTYGVAKKAKLVAVKVLNTQGQGDVAGVLKGLDYVVKANLIEQNHDVISGRAPQRSVVNMSLSGPYSRAFSDGVSRIITINGITVVTAAGNSDKDACDYSPASVSSAITVGASDISDDKAYFSNYGKCVSIFAPGVNVLSTWIGSNTAENTISGTSMAAPHVAGLAAYFFSLDPSLKTPQQIKAFLIKNATPRALSQIGPNSPNLLAYNLPPLRLKCY</sequence>
<evidence type="ECO:0000256" key="5">
    <source>
        <dbReference type="PROSITE-ProRule" id="PRU01240"/>
    </source>
</evidence>
<dbReference type="InterPro" id="IPR000209">
    <property type="entry name" value="Peptidase_S8/S53_dom"/>
</dbReference>
<dbReference type="InterPro" id="IPR023827">
    <property type="entry name" value="Peptidase_S8_Asp-AS"/>
</dbReference>
<dbReference type="InterPro" id="IPR037045">
    <property type="entry name" value="S8pro/Inhibitor_I9_sf"/>
</dbReference>
<evidence type="ECO:0000256" key="7">
    <source>
        <dbReference type="SAM" id="SignalP"/>
    </source>
</evidence>
<evidence type="ECO:0000259" key="9">
    <source>
        <dbReference type="Pfam" id="PF05922"/>
    </source>
</evidence>
<dbReference type="InterPro" id="IPR036852">
    <property type="entry name" value="Peptidase_S8/S53_dom_sf"/>
</dbReference>
<evidence type="ECO:0000313" key="11">
    <source>
        <dbReference type="Proteomes" id="UP000245383"/>
    </source>
</evidence>
<feature type="active site" description="Charge relay system" evidence="5">
    <location>
        <position position="363"/>
    </location>
</feature>
<evidence type="ECO:0000259" key="8">
    <source>
        <dbReference type="Pfam" id="PF00082"/>
    </source>
</evidence>
<dbReference type="SUPFAM" id="SSF54897">
    <property type="entry name" value="Protease propeptides/inhibitors"/>
    <property type="match status" value="1"/>
</dbReference>
<protein>
    <recommendedName>
        <fullName evidence="12">Peptidase S8/S53 domain-containing protein</fullName>
    </recommendedName>
</protein>
<dbReference type="CDD" id="cd04077">
    <property type="entry name" value="Peptidases_S8_PCSK9_ProteinaseK_like"/>
    <property type="match status" value="1"/>
</dbReference>
<dbReference type="GO" id="GO:0006508">
    <property type="term" value="P:proteolysis"/>
    <property type="evidence" value="ECO:0007669"/>
    <property type="project" value="UniProtKB-KW"/>
</dbReference>
<accession>A0A2T9YCV9</accession>
<evidence type="ECO:0000256" key="1">
    <source>
        <dbReference type="ARBA" id="ARBA00011073"/>
    </source>
</evidence>
<keyword evidence="4 5" id="KW-0720">Serine protease</keyword>
<dbReference type="PANTHER" id="PTHR43806">
    <property type="entry name" value="PEPTIDASE S8"/>
    <property type="match status" value="1"/>
</dbReference>
<keyword evidence="2 5" id="KW-0645">Protease</keyword>
<organism evidence="10 11">
    <name type="scientific">Smittium simulii</name>
    <dbReference type="NCBI Taxonomy" id="133385"/>
    <lineage>
        <taxon>Eukaryota</taxon>
        <taxon>Fungi</taxon>
        <taxon>Fungi incertae sedis</taxon>
        <taxon>Zoopagomycota</taxon>
        <taxon>Kickxellomycotina</taxon>
        <taxon>Harpellomycetes</taxon>
        <taxon>Harpellales</taxon>
        <taxon>Legeriomycetaceae</taxon>
        <taxon>Smittium</taxon>
    </lineage>
</organism>
<keyword evidence="11" id="KW-1185">Reference proteome</keyword>
<dbReference type="EMBL" id="MBFR01000271">
    <property type="protein sequence ID" value="PVU90149.1"/>
    <property type="molecule type" value="Genomic_DNA"/>
</dbReference>
<dbReference type="Pfam" id="PF05922">
    <property type="entry name" value="Inhibitor_I9"/>
    <property type="match status" value="1"/>
</dbReference>
<dbReference type="PRINTS" id="PR00723">
    <property type="entry name" value="SUBTILISIN"/>
</dbReference>
<feature type="domain" description="Inhibitor I9" evidence="9">
    <location>
        <begin position="42"/>
        <end position="121"/>
    </location>
</feature>
<dbReference type="PROSITE" id="PS00138">
    <property type="entry name" value="SUBTILASE_SER"/>
    <property type="match status" value="1"/>
</dbReference>
<dbReference type="InterPro" id="IPR022398">
    <property type="entry name" value="Peptidase_S8_His-AS"/>
</dbReference>
<dbReference type="AlphaFoldDB" id="A0A2T9YCV9"/>
<dbReference type="InterPro" id="IPR050131">
    <property type="entry name" value="Peptidase_S8_subtilisin-like"/>
</dbReference>
<dbReference type="SUPFAM" id="SSF52743">
    <property type="entry name" value="Subtilisin-like"/>
    <property type="match status" value="1"/>
</dbReference>
<feature type="signal peptide" evidence="7">
    <location>
        <begin position="1"/>
        <end position="17"/>
    </location>
</feature>
<dbReference type="Pfam" id="PF00082">
    <property type="entry name" value="Peptidase_S8"/>
    <property type="match status" value="1"/>
</dbReference>
<evidence type="ECO:0000256" key="2">
    <source>
        <dbReference type="ARBA" id="ARBA00022670"/>
    </source>
</evidence>
<evidence type="ECO:0000256" key="3">
    <source>
        <dbReference type="ARBA" id="ARBA00022801"/>
    </source>
</evidence>
<keyword evidence="7" id="KW-0732">Signal</keyword>